<evidence type="ECO:0000259" key="21">
    <source>
        <dbReference type="PROSITE" id="PS50011"/>
    </source>
</evidence>
<dbReference type="Pfam" id="PF00560">
    <property type="entry name" value="LRR_1"/>
    <property type="match status" value="2"/>
</dbReference>
<dbReference type="EMBL" id="DF973234">
    <property type="protein sequence ID" value="GAU21614.1"/>
    <property type="molecule type" value="Genomic_DNA"/>
</dbReference>
<evidence type="ECO:0000256" key="20">
    <source>
        <dbReference type="SAM" id="SignalP"/>
    </source>
</evidence>
<dbReference type="FunFam" id="3.80.10.10:FF:000400">
    <property type="entry name" value="Nuclear pore complex protein NUP107"/>
    <property type="match status" value="1"/>
</dbReference>
<dbReference type="PROSITE" id="PS50011">
    <property type="entry name" value="PROTEIN_KINASE_DOM"/>
    <property type="match status" value="1"/>
</dbReference>
<evidence type="ECO:0000256" key="13">
    <source>
        <dbReference type="ARBA" id="ARBA00022840"/>
    </source>
</evidence>
<evidence type="ECO:0000256" key="16">
    <source>
        <dbReference type="ARBA" id="ARBA00023157"/>
    </source>
</evidence>
<dbReference type="InterPro" id="IPR053059">
    <property type="entry name" value="Inactive_SerThr-Kinase_ABA"/>
</dbReference>
<proteinExistence type="inferred from homology"/>
<sequence length="782" mass="86135">MQAIWLMLLLVVNIALGNSDIDALLELKKGIKNDPFGLVLNSWDSKSLDSDQCPQNWYGILCSEGNVLSITLDNAGLVGEFNFLAISTLTMLHNLSLVNNNFSGSMLHISPMKSLKYLDLSLNKLTGSLPPSFVELSSLVYLNLSSNEFSGTIPNVFHKLDQLMYLDFHGNSFSGDIMDIFYQMGSVLHVDLSNNRFSGTLDLGLGDVSFLSSIQHLNVSHNSLVGELFAHDGMPYLDNLEIFDATNNQLVGRIPSFTFVVSLRILRLACNQLTGSLPEALLKESSMVLSELDLSQNKLEGFIGSITSMTLRKLNISSNKLSGPIPLKVGHCAIIDLSNNVLSGNMSRIKYWGNYVEVIQLSTNFLSGTLPNETTQFLRIHQKKERTSKQDATTSDIVQESTSPSNRRNLESLPPSQSDDTGNINPTLMKAKDPELVKNEEGTSSPMSILSASNPSPSTSHQFENPSSLKVSSPDKLVGDLHLFDGSLMLTAEELSCAPAEVIGRSCHGTLYKATLESGHVLAVKWLREGITKGKKELAREIKKLGTIKHPSLVSLLGCYLGPKEHERLIISNYMNAYSLDIYLHEADKRNLHPLSVDERLRVAVEVARCLLYLHTEKAIPHGNLKSTNILIETPNRNVLLTDYSLHRILTAAGTSEQILNAGALGYRPPEFARSTKPCPSLKSDVYAFGVVLLELLSGRKSGEIVSGISGVVELTEWVRFLAEQGRSNQCFEKSLVENHNGEGPFMILENMLKVALRCILPASERPDMKTVFDDLSTIRES</sequence>
<organism evidence="22 23">
    <name type="scientific">Trifolium subterraneum</name>
    <name type="common">Subterranean clover</name>
    <dbReference type="NCBI Taxonomy" id="3900"/>
    <lineage>
        <taxon>Eukaryota</taxon>
        <taxon>Viridiplantae</taxon>
        <taxon>Streptophyta</taxon>
        <taxon>Embryophyta</taxon>
        <taxon>Tracheophyta</taxon>
        <taxon>Spermatophyta</taxon>
        <taxon>Magnoliopsida</taxon>
        <taxon>eudicotyledons</taxon>
        <taxon>Gunneridae</taxon>
        <taxon>Pentapetalae</taxon>
        <taxon>rosids</taxon>
        <taxon>fabids</taxon>
        <taxon>Fabales</taxon>
        <taxon>Fabaceae</taxon>
        <taxon>Papilionoideae</taxon>
        <taxon>50 kb inversion clade</taxon>
        <taxon>NPAAA clade</taxon>
        <taxon>Hologalegina</taxon>
        <taxon>IRL clade</taxon>
        <taxon>Trifolieae</taxon>
        <taxon>Trifolium</taxon>
    </lineage>
</organism>
<keyword evidence="8" id="KW-0812">Transmembrane</keyword>
<keyword evidence="15" id="KW-0472">Membrane</keyword>
<evidence type="ECO:0000256" key="9">
    <source>
        <dbReference type="ARBA" id="ARBA00022729"/>
    </source>
</evidence>
<evidence type="ECO:0000313" key="23">
    <source>
        <dbReference type="Proteomes" id="UP000242715"/>
    </source>
</evidence>
<evidence type="ECO:0000256" key="11">
    <source>
        <dbReference type="ARBA" id="ARBA00022741"/>
    </source>
</evidence>
<dbReference type="Pfam" id="PF13855">
    <property type="entry name" value="LRR_8"/>
    <property type="match status" value="1"/>
</dbReference>
<keyword evidence="10" id="KW-0677">Repeat</keyword>
<evidence type="ECO:0000256" key="8">
    <source>
        <dbReference type="ARBA" id="ARBA00022692"/>
    </source>
</evidence>
<dbReference type="AlphaFoldDB" id="A0A2Z6LR34"/>
<dbReference type="SUPFAM" id="SSF56112">
    <property type="entry name" value="Protein kinase-like (PK-like)"/>
    <property type="match status" value="1"/>
</dbReference>
<keyword evidence="4" id="KW-0134">Cell wall</keyword>
<feature type="compositionally biased region" description="Polar residues" evidence="19">
    <location>
        <begin position="414"/>
        <end position="426"/>
    </location>
</feature>
<evidence type="ECO:0000256" key="18">
    <source>
        <dbReference type="ARBA" id="ARBA00038043"/>
    </source>
</evidence>
<keyword evidence="17" id="KW-0675">Receptor</keyword>
<dbReference type="InterPro" id="IPR001245">
    <property type="entry name" value="Ser-Thr/Tyr_kinase_cat_dom"/>
</dbReference>
<dbReference type="GO" id="GO:0016020">
    <property type="term" value="C:membrane"/>
    <property type="evidence" value="ECO:0007669"/>
    <property type="project" value="UniProtKB-SubCell"/>
</dbReference>
<dbReference type="PANTHER" id="PTHR48003:SF3">
    <property type="entry name" value="LEUCINE-RICH REPEAT PROTEIN KINASE FAMILY PROTEIN"/>
    <property type="match status" value="1"/>
</dbReference>
<dbReference type="InterPro" id="IPR011009">
    <property type="entry name" value="Kinase-like_dom_sf"/>
</dbReference>
<protein>
    <recommendedName>
        <fullName evidence="21">Protein kinase domain-containing protein</fullName>
    </recommendedName>
</protein>
<evidence type="ECO:0000256" key="6">
    <source>
        <dbReference type="ARBA" id="ARBA00022553"/>
    </source>
</evidence>
<evidence type="ECO:0000256" key="15">
    <source>
        <dbReference type="ARBA" id="ARBA00023136"/>
    </source>
</evidence>
<keyword evidence="14" id="KW-1133">Transmembrane helix</keyword>
<evidence type="ECO:0000256" key="17">
    <source>
        <dbReference type="ARBA" id="ARBA00023170"/>
    </source>
</evidence>
<feature type="compositionally biased region" description="Basic and acidic residues" evidence="19">
    <location>
        <begin position="430"/>
        <end position="441"/>
    </location>
</feature>
<keyword evidence="7" id="KW-0433">Leucine-rich repeat</keyword>
<dbReference type="Gene3D" id="1.10.510.10">
    <property type="entry name" value="Transferase(Phosphotransferase) domain 1"/>
    <property type="match status" value="1"/>
</dbReference>
<dbReference type="Gene3D" id="3.80.10.10">
    <property type="entry name" value="Ribonuclease Inhibitor"/>
    <property type="match status" value="2"/>
</dbReference>
<keyword evidence="23" id="KW-1185">Reference proteome</keyword>
<keyword evidence="12" id="KW-0611">Plant defense</keyword>
<dbReference type="Pfam" id="PF08263">
    <property type="entry name" value="LRRNT_2"/>
    <property type="match status" value="1"/>
</dbReference>
<dbReference type="InterPro" id="IPR000719">
    <property type="entry name" value="Prot_kinase_dom"/>
</dbReference>
<evidence type="ECO:0000256" key="2">
    <source>
        <dbReference type="ARBA" id="ARBA00004170"/>
    </source>
</evidence>
<dbReference type="GO" id="GO:0006952">
    <property type="term" value="P:defense response"/>
    <property type="evidence" value="ECO:0007669"/>
    <property type="project" value="UniProtKB-KW"/>
</dbReference>
<dbReference type="GO" id="GO:0005524">
    <property type="term" value="F:ATP binding"/>
    <property type="evidence" value="ECO:0007669"/>
    <property type="project" value="UniProtKB-KW"/>
</dbReference>
<evidence type="ECO:0000256" key="12">
    <source>
        <dbReference type="ARBA" id="ARBA00022821"/>
    </source>
</evidence>
<evidence type="ECO:0000256" key="5">
    <source>
        <dbReference type="ARBA" id="ARBA00022525"/>
    </source>
</evidence>
<keyword evidence="16" id="KW-1015">Disulfide bond</keyword>
<evidence type="ECO:0000256" key="3">
    <source>
        <dbReference type="ARBA" id="ARBA00004191"/>
    </source>
</evidence>
<evidence type="ECO:0000256" key="19">
    <source>
        <dbReference type="SAM" id="MobiDB-lite"/>
    </source>
</evidence>
<dbReference type="InterPro" id="IPR032675">
    <property type="entry name" value="LRR_dom_sf"/>
</dbReference>
<dbReference type="FunFam" id="3.30.200.20:FF:000486">
    <property type="entry name" value="Leucine-rich repeat receptor-like protein kinase"/>
    <property type="match status" value="1"/>
</dbReference>
<dbReference type="SUPFAM" id="SSF52058">
    <property type="entry name" value="L domain-like"/>
    <property type="match status" value="1"/>
</dbReference>
<evidence type="ECO:0000256" key="7">
    <source>
        <dbReference type="ARBA" id="ARBA00022614"/>
    </source>
</evidence>
<name>A0A2Z6LR34_TRISU</name>
<dbReference type="PANTHER" id="PTHR48003">
    <property type="entry name" value="OS07G0626500 PROTEIN"/>
    <property type="match status" value="1"/>
</dbReference>
<evidence type="ECO:0000256" key="4">
    <source>
        <dbReference type="ARBA" id="ARBA00022512"/>
    </source>
</evidence>
<feature type="compositionally biased region" description="Polar residues" evidence="19">
    <location>
        <begin position="390"/>
        <end position="407"/>
    </location>
</feature>
<gene>
    <name evidence="22" type="ORF">TSUD_250970</name>
</gene>
<evidence type="ECO:0000313" key="22">
    <source>
        <dbReference type="EMBL" id="GAU21614.1"/>
    </source>
</evidence>
<comment type="similarity">
    <text evidence="18">Belongs to the polygalacturonase-inhibiting protein family.</text>
</comment>
<evidence type="ECO:0000256" key="1">
    <source>
        <dbReference type="ARBA" id="ARBA00004167"/>
    </source>
</evidence>
<keyword evidence="13" id="KW-0067">ATP-binding</keyword>
<keyword evidence="9 20" id="KW-0732">Signal</keyword>
<evidence type="ECO:0000256" key="14">
    <source>
        <dbReference type="ARBA" id="ARBA00022989"/>
    </source>
</evidence>
<dbReference type="GO" id="GO:0004672">
    <property type="term" value="F:protein kinase activity"/>
    <property type="evidence" value="ECO:0007669"/>
    <property type="project" value="InterPro"/>
</dbReference>
<feature type="chain" id="PRO_5016395168" description="Protein kinase domain-containing protein" evidence="20">
    <location>
        <begin position="18"/>
        <end position="782"/>
    </location>
</feature>
<dbReference type="Pfam" id="PF07714">
    <property type="entry name" value="PK_Tyr_Ser-Thr"/>
    <property type="match status" value="1"/>
</dbReference>
<keyword evidence="6" id="KW-0597">Phosphoprotein</keyword>
<feature type="region of interest" description="Disordered" evidence="19">
    <location>
        <begin position="383"/>
        <end position="471"/>
    </location>
</feature>
<dbReference type="OrthoDB" id="4062651at2759"/>
<accession>A0A2Z6LR34</accession>
<dbReference type="Proteomes" id="UP000242715">
    <property type="component" value="Unassembled WGS sequence"/>
</dbReference>
<evidence type="ECO:0000256" key="10">
    <source>
        <dbReference type="ARBA" id="ARBA00022737"/>
    </source>
</evidence>
<feature type="domain" description="Protein kinase" evidence="21">
    <location>
        <begin position="497"/>
        <end position="779"/>
    </location>
</feature>
<feature type="signal peptide" evidence="20">
    <location>
        <begin position="1"/>
        <end position="17"/>
    </location>
</feature>
<reference evidence="23" key="1">
    <citation type="journal article" date="2017" name="Front. Plant Sci.">
        <title>Climate Clever Clovers: New Paradigm to Reduce the Environmental Footprint of Ruminants by Breeding Low Methanogenic Forages Utilizing Haplotype Variation.</title>
        <authorList>
            <person name="Kaur P."/>
            <person name="Appels R."/>
            <person name="Bayer P.E."/>
            <person name="Keeble-Gagnere G."/>
            <person name="Wang J."/>
            <person name="Hirakawa H."/>
            <person name="Shirasawa K."/>
            <person name="Vercoe P."/>
            <person name="Stefanova K."/>
            <person name="Durmic Z."/>
            <person name="Nichols P."/>
            <person name="Revell C."/>
            <person name="Isobe S.N."/>
            <person name="Edwards D."/>
            <person name="Erskine W."/>
        </authorList>
    </citation>
    <scope>NUCLEOTIDE SEQUENCE [LARGE SCALE GENOMIC DNA]</scope>
    <source>
        <strain evidence="23">cv. Daliak</strain>
    </source>
</reference>
<dbReference type="InterPro" id="IPR001611">
    <property type="entry name" value="Leu-rich_rpt"/>
</dbReference>
<keyword evidence="11" id="KW-0547">Nucleotide-binding</keyword>
<comment type="subcellular location">
    <subcellularLocation>
        <location evidence="2">Membrane</location>
        <topology evidence="2">Peripheral membrane protein</topology>
    </subcellularLocation>
    <subcellularLocation>
        <location evidence="1">Membrane</location>
        <topology evidence="1">Single-pass membrane protein</topology>
    </subcellularLocation>
    <subcellularLocation>
        <location evidence="3">Secreted</location>
        <location evidence="3">Cell wall</location>
    </subcellularLocation>
</comment>
<feature type="compositionally biased region" description="Polar residues" evidence="19">
    <location>
        <begin position="442"/>
        <end position="471"/>
    </location>
</feature>
<keyword evidence="5" id="KW-0964">Secreted</keyword>
<dbReference type="InterPro" id="IPR013210">
    <property type="entry name" value="LRR_N_plant-typ"/>
</dbReference>
<dbReference type="Gene3D" id="3.30.200.20">
    <property type="entry name" value="Phosphorylase Kinase, domain 1"/>
    <property type="match status" value="1"/>
</dbReference>